<dbReference type="SUPFAM" id="SSF54909">
    <property type="entry name" value="Dimeric alpha+beta barrel"/>
    <property type="match status" value="1"/>
</dbReference>
<evidence type="ECO:0000259" key="3">
    <source>
        <dbReference type="Pfam" id="PF03795"/>
    </source>
</evidence>
<dbReference type="OrthoDB" id="9807535at2"/>
<evidence type="ECO:0000256" key="1">
    <source>
        <dbReference type="ARBA" id="ARBA00007689"/>
    </source>
</evidence>
<dbReference type="AlphaFoldDB" id="A0A402B9Y1"/>
<dbReference type="Proteomes" id="UP000287171">
    <property type="component" value="Unassembled WGS sequence"/>
</dbReference>
<protein>
    <recommendedName>
        <fullName evidence="3">YCII-related domain-containing protein</fullName>
    </recommendedName>
</protein>
<keyword evidence="5" id="KW-1185">Reference proteome</keyword>
<dbReference type="Pfam" id="PF03795">
    <property type="entry name" value="YCII"/>
    <property type="match status" value="1"/>
</dbReference>
<organism evidence="4 5">
    <name type="scientific">Dictyobacter alpinus</name>
    <dbReference type="NCBI Taxonomy" id="2014873"/>
    <lineage>
        <taxon>Bacteria</taxon>
        <taxon>Bacillati</taxon>
        <taxon>Chloroflexota</taxon>
        <taxon>Ktedonobacteria</taxon>
        <taxon>Ktedonobacterales</taxon>
        <taxon>Dictyobacteraceae</taxon>
        <taxon>Dictyobacter</taxon>
    </lineage>
</organism>
<sequence length="114" mass="12493">MRFLALNYGSEAAAATMSKAEQEAELTAYNTFGKEEAEHINGGEALHPTSTATTVRVREGRTMTTDGPFAETKEQLRGYYILQCKDLDEAIAVAAKIPEAKVGSIEIRPIVEWD</sequence>
<dbReference type="InterPro" id="IPR005545">
    <property type="entry name" value="YCII"/>
</dbReference>
<dbReference type="InterPro" id="IPR011008">
    <property type="entry name" value="Dimeric_a/b-barrel"/>
</dbReference>
<evidence type="ECO:0000313" key="5">
    <source>
        <dbReference type="Proteomes" id="UP000287171"/>
    </source>
</evidence>
<feature type="domain" description="YCII-related" evidence="3">
    <location>
        <begin position="1"/>
        <end position="113"/>
    </location>
</feature>
<accession>A0A402B9Y1</accession>
<comment type="caution">
    <text evidence="4">The sequence shown here is derived from an EMBL/GenBank/DDBJ whole genome shotgun (WGS) entry which is preliminary data.</text>
</comment>
<name>A0A402B9Y1_9CHLR</name>
<dbReference type="EMBL" id="BIFT01000001">
    <property type="protein sequence ID" value="GCE28112.1"/>
    <property type="molecule type" value="Genomic_DNA"/>
</dbReference>
<dbReference type="RefSeq" id="WP_126628370.1">
    <property type="nucleotide sequence ID" value="NZ_BIFT01000001.1"/>
</dbReference>
<dbReference type="PANTHER" id="PTHR35174:SF3">
    <property type="entry name" value="BLL7171 PROTEIN"/>
    <property type="match status" value="1"/>
</dbReference>
<dbReference type="Gene3D" id="3.30.70.1060">
    <property type="entry name" value="Dimeric alpha+beta barrel"/>
    <property type="match status" value="1"/>
</dbReference>
<reference evidence="5" key="1">
    <citation type="submission" date="2018-12" db="EMBL/GenBank/DDBJ databases">
        <title>Tengunoibacter tsumagoiensis gen. nov., sp. nov., Dictyobacter kobayashii sp. nov., D. alpinus sp. nov., and D. joshuensis sp. nov. and description of Dictyobacteraceae fam. nov. within the order Ktedonobacterales isolated from Tengu-no-mugimeshi.</title>
        <authorList>
            <person name="Wang C.M."/>
            <person name="Zheng Y."/>
            <person name="Sakai Y."/>
            <person name="Toyoda A."/>
            <person name="Minakuchi Y."/>
            <person name="Abe K."/>
            <person name="Yokota A."/>
            <person name="Yabe S."/>
        </authorList>
    </citation>
    <scope>NUCLEOTIDE SEQUENCE [LARGE SCALE GENOMIC DNA]</scope>
    <source>
        <strain evidence="5">Uno16</strain>
    </source>
</reference>
<comment type="similarity">
    <text evidence="1">Belongs to the YciI family.</text>
</comment>
<proteinExistence type="inferred from homology"/>
<evidence type="ECO:0000256" key="2">
    <source>
        <dbReference type="SAM" id="MobiDB-lite"/>
    </source>
</evidence>
<dbReference type="PANTHER" id="PTHR35174">
    <property type="entry name" value="BLL7171 PROTEIN-RELATED"/>
    <property type="match status" value="1"/>
</dbReference>
<evidence type="ECO:0000313" key="4">
    <source>
        <dbReference type="EMBL" id="GCE28112.1"/>
    </source>
</evidence>
<gene>
    <name evidence="4" type="ORF">KDA_35960</name>
</gene>
<feature type="region of interest" description="Disordered" evidence="2">
    <location>
        <begin position="39"/>
        <end position="67"/>
    </location>
</feature>